<name>A0ABQ6AA84_9PROT</name>
<dbReference type="Gene3D" id="3.30.1330.40">
    <property type="entry name" value="RutC-like"/>
    <property type="match status" value="1"/>
</dbReference>
<evidence type="ECO:0008006" key="3">
    <source>
        <dbReference type="Google" id="ProtNLM"/>
    </source>
</evidence>
<dbReference type="EMBL" id="BSOS01000043">
    <property type="protein sequence ID" value="GLR66980.1"/>
    <property type="molecule type" value="Genomic_DNA"/>
</dbReference>
<proteinExistence type="predicted"/>
<sequence length="130" mass="13609">MSKRRRSIEVPGLSHGAAPIPLAARVGNVIYSSAISGRDPGTGKLAPTGAAQVALAFAHMQAILQAGGATLENVVKLSITLADNNTREAVNGEWLKCFPDPHDRPARHITLHELGNGLAAQLEFVAVLGE</sequence>
<dbReference type="Proteomes" id="UP001156641">
    <property type="component" value="Unassembled WGS sequence"/>
</dbReference>
<dbReference type="InterPro" id="IPR006175">
    <property type="entry name" value="YjgF/YER057c/UK114"/>
</dbReference>
<dbReference type="Pfam" id="PF01042">
    <property type="entry name" value="Ribonuc_L-PSP"/>
    <property type="match status" value="1"/>
</dbReference>
<comment type="caution">
    <text evidence="1">The sequence shown here is derived from an EMBL/GenBank/DDBJ whole genome shotgun (WGS) entry which is preliminary data.</text>
</comment>
<evidence type="ECO:0000313" key="1">
    <source>
        <dbReference type="EMBL" id="GLR66980.1"/>
    </source>
</evidence>
<accession>A0ABQ6AA84</accession>
<dbReference type="SUPFAM" id="SSF55298">
    <property type="entry name" value="YjgF-like"/>
    <property type="match status" value="1"/>
</dbReference>
<keyword evidence="2" id="KW-1185">Reference proteome</keyword>
<dbReference type="PANTHER" id="PTHR11803">
    <property type="entry name" value="2-IMINOBUTANOATE/2-IMINOPROPANOATE DEAMINASE RIDA"/>
    <property type="match status" value="1"/>
</dbReference>
<reference evidence="2" key="1">
    <citation type="journal article" date="2019" name="Int. J. Syst. Evol. Microbiol.">
        <title>The Global Catalogue of Microorganisms (GCM) 10K type strain sequencing project: providing services to taxonomists for standard genome sequencing and annotation.</title>
        <authorList>
            <consortium name="The Broad Institute Genomics Platform"/>
            <consortium name="The Broad Institute Genome Sequencing Center for Infectious Disease"/>
            <person name="Wu L."/>
            <person name="Ma J."/>
        </authorList>
    </citation>
    <scope>NUCLEOTIDE SEQUENCE [LARGE SCALE GENOMIC DNA]</scope>
    <source>
        <strain evidence="2">NBRC 112502</strain>
    </source>
</reference>
<protein>
    <recommendedName>
        <fullName evidence="3">RidA family protein</fullName>
    </recommendedName>
</protein>
<dbReference type="RefSeq" id="WP_284257684.1">
    <property type="nucleotide sequence ID" value="NZ_BSOS01000043.1"/>
</dbReference>
<dbReference type="PANTHER" id="PTHR11803:SF39">
    <property type="entry name" value="2-IMINOBUTANOATE_2-IMINOPROPANOATE DEAMINASE"/>
    <property type="match status" value="1"/>
</dbReference>
<dbReference type="CDD" id="cd00448">
    <property type="entry name" value="YjgF_YER057c_UK114_family"/>
    <property type="match status" value="1"/>
</dbReference>
<organism evidence="1 2">
    <name type="scientific">Acidocella aquatica</name>
    <dbReference type="NCBI Taxonomy" id="1922313"/>
    <lineage>
        <taxon>Bacteria</taxon>
        <taxon>Pseudomonadati</taxon>
        <taxon>Pseudomonadota</taxon>
        <taxon>Alphaproteobacteria</taxon>
        <taxon>Acetobacterales</taxon>
        <taxon>Acidocellaceae</taxon>
        <taxon>Acidocella</taxon>
    </lineage>
</organism>
<gene>
    <name evidence="1" type="ORF">GCM10010909_16600</name>
</gene>
<dbReference type="InterPro" id="IPR035959">
    <property type="entry name" value="RutC-like_sf"/>
</dbReference>
<evidence type="ECO:0000313" key="2">
    <source>
        <dbReference type="Proteomes" id="UP001156641"/>
    </source>
</evidence>